<dbReference type="PROSITE" id="PS50966">
    <property type="entry name" value="ZF_SWIM"/>
    <property type="match status" value="1"/>
</dbReference>
<name>A0A1R0X5X6_9BACL</name>
<evidence type="ECO:0000313" key="3">
    <source>
        <dbReference type="EMBL" id="OMD29836.1"/>
    </source>
</evidence>
<dbReference type="InterPro" id="IPR007527">
    <property type="entry name" value="Znf_SWIM"/>
</dbReference>
<dbReference type="EMBL" id="MKQP01000028">
    <property type="protein sequence ID" value="OMD29836.1"/>
    <property type="molecule type" value="Genomic_DNA"/>
</dbReference>
<accession>A0A1R0X5X6</accession>
<protein>
    <recommendedName>
        <fullName evidence="2">SWIM-type domain-containing protein</fullName>
    </recommendedName>
</protein>
<evidence type="ECO:0000313" key="4">
    <source>
        <dbReference type="Proteomes" id="UP000187465"/>
    </source>
</evidence>
<organism evidence="3 4">
    <name type="scientific">Paenibacillus odorifer</name>
    <dbReference type="NCBI Taxonomy" id="189426"/>
    <lineage>
        <taxon>Bacteria</taxon>
        <taxon>Bacillati</taxon>
        <taxon>Bacillota</taxon>
        <taxon>Bacilli</taxon>
        <taxon>Bacillales</taxon>
        <taxon>Paenibacillaceae</taxon>
        <taxon>Paenibacillus</taxon>
    </lineage>
</organism>
<sequence>MQPTYAMDDTQWSKLIQNVAYYFDDLTLKRGFQYYKQNRVQPFTMTEPRKINALVEGREDYRVTIDLDGFTNCHCNCPVSGHCKHMAAVLLNYAEQQNRSVQVLANAKAASFLPKISSTATSTSIGADATRQQQMKEMANRIASGKITEWREYFEFCVSPLAHTTRNPEYVSRALSAINKFKPKMLPETEKLFTLHAHLFLLEKLAKPSAQSVGQVSYAPSLGYYTQVAVSELQEVITGLLKKTLPLSPEQEQDLWPYVIDTLSYLRREMLTESRDRSRDQPSFSLSYDLLWRNWIYPNTGGTKLYLNEIEQLQQAEGELGASLSQHAWLLAQSRMYYYLMDDQKAWDLLNKAAERPGLHPDELMSFTSPLLDAGDWSRLVGWLAQIGPLLSSRLYNLNGYSTSWEEAVRHLPEAEPQMWDTLATMLPISGEVYEEKLITYEKWQTWMDYQLSIGKQPSEFRVKDLQPLEKNAPEVLLPFYHQAAERFVLDKNRHSYKAAVKLLKRLSKLYKKLKQEERWEEFLTAFAIRHSRLRALQEELRKGKLIP</sequence>
<dbReference type="RefSeq" id="WP_036687274.1">
    <property type="nucleotide sequence ID" value="NZ_MKQP01000028.1"/>
</dbReference>
<evidence type="ECO:0000259" key="2">
    <source>
        <dbReference type="PROSITE" id="PS50966"/>
    </source>
</evidence>
<evidence type="ECO:0000256" key="1">
    <source>
        <dbReference type="PROSITE-ProRule" id="PRU00325"/>
    </source>
</evidence>
<dbReference type="GO" id="GO:0008270">
    <property type="term" value="F:zinc ion binding"/>
    <property type="evidence" value="ECO:0007669"/>
    <property type="project" value="UniProtKB-KW"/>
</dbReference>
<proteinExistence type="predicted"/>
<gene>
    <name evidence="3" type="ORF">BJP51_21680</name>
</gene>
<keyword evidence="1" id="KW-0479">Metal-binding</keyword>
<feature type="domain" description="SWIM-type" evidence="2">
    <location>
        <begin position="61"/>
        <end position="94"/>
    </location>
</feature>
<keyword evidence="1" id="KW-0863">Zinc-finger</keyword>
<dbReference type="Pfam" id="PF04434">
    <property type="entry name" value="SWIM"/>
    <property type="match status" value="1"/>
</dbReference>
<dbReference type="Proteomes" id="UP000187465">
    <property type="component" value="Unassembled WGS sequence"/>
</dbReference>
<comment type="caution">
    <text evidence="3">The sequence shown here is derived from an EMBL/GenBank/DDBJ whole genome shotgun (WGS) entry which is preliminary data.</text>
</comment>
<dbReference type="AlphaFoldDB" id="A0A1R0X5X6"/>
<keyword evidence="1" id="KW-0862">Zinc</keyword>
<reference evidence="3 4" key="1">
    <citation type="submission" date="2016-10" db="EMBL/GenBank/DDBJ databases">
        <title>Paenibacillus species isolates.</title>
        <authorList>
            <person name="Beno S.M."/>
        </authorList>
    </citation>
    <scope>NUCLEOTIDE SEQUENCE [LARGE SCALE GENOMIC DNA]</scope>
    <source>
        <strain evidence="3 4">FSL H7-0604</strain>
    </source>
</reference>